<dbReference type="PANTHER" id="PTHR46206:SF1">
    <property type="entry name" value="P450, PUTATIVE (EUROFUNG)-RELATED"/>
    <property type="match status" value="1"/>
</dbReference>
<evidence type="ECO:0000256" key="4">
    <source>
        <dbReference type="ARBA" id="ARBA00023002"/>
    </source>
</evidence>
<dbReference type="EMBL" id="KB469314">
    <property type="protein sequence ID" value="EPQ50606.1"/>
    <property type="molecule type" value="Genomic_DNA"/>
</dbReference>
<dbReference type="PANTHER" id="PTHR46206">
    <property type="entry name" value="CYTOCHROME P450"/>
    <property type="match status" value="1"/>
</dbReference>
<organism evidence="7 8">
    <name type="scientific">Gloeophyllum trabeum (strain ATCC 11539 / FP-39264 / Madison 617)</name>
    <name type="common">Brown rot fungus</name>
    <dbReference type="NCBI Taxonomy" id="670483"/>
    <lineage>
        <taxon>Eukaryota</taxon>
        <taxon>Fungi</taxon>
        <taxon>Dikarya</taxon>
        <taxon>Basidiomycota</taxon>
        <taxon>Agaricomycotina</taxon>
        <taxon>Agaricomycetes</taxon>
        <taxon>Gloeophyllales</taxon>
        <taxon>Gloeophyllaceae</taxon>
        <taxon>Gloeophyllum</taxon>
    </lineage>
</organism>
<sequence length="452" mass="51057">MGPCYGAVRFYFASQKMIQEGHRKYAESGIFKVPRWTSWLIIVDSDQLVGELYQMPEEILSERDSNSEENQTKYTMGETIYTNPYHVPLLRSKLPRHNDLLGAECLDEIPYAFEEVIGRGTDESWRNIDIVKPLTNVVARTSSRFIVGEPLCRDESYISVALQSGPDIVIKAFFINLFPSIFRPISGRLLTNLPAKTRALVNFLGPAIEERKALAAETKKDLSTRHQDVLSELMQVAPPEEQAPEAIARRVMAANAAAFHSLSLTCLNALVTLATRPEYVPLLRAEVEDAIQTHGWGKNAMDQLPKLDSFLKESMRFNVLGSTSLPRRAREPFSFSDGTYIPRGTYVATTWSNHFDEQHYPGATSFDGLRFYKESSSSGQGRVNEVIRTSPYYQPFGHGKHVWYPGRFVASCIMKGVLAHILLNYDVKMGGDGTRPRDIWFKYYCSPALHIP</sequence>
<dbReference type="SUPFAM" id="SSF48264">
    <property type="entry name" value="Cytochrome P450"/>
    <property type="match status" value="1"/>
</dbReference>
<evidence type="ECO:0000256" key="3">
    <source>
        <dbReference type="ARBA" id="ARBA00022723"/>
    </source>
</evidence>
<keyword evidence="4" id="KW-0560">Oxidoreductase</keyword>
<reference evidence="7 8" key="1">
    <citation type="journal article" date="2012" name="Science">
        <title>The Paleozoic origin of enzymatic lignin decomposition reconstructed from 31 fungal genomes.</title>
        <authorList>
            <person name="Floudas D."/>
            <person name="Binder M."/>
            <person name="Riley R."/>
            <person name="Barry K."/>
            <person name="Blanchette R.A."/>
            <person name="Henrissat B."/>
            <person name="Martinez A.T."/>
            <person name="Otillar R."/>
            <person name="Spatafora J.W."/>
            <person name="Yadav J.S."/>
            <person name="Aerts A."/>
            <person name="Benoit I."/>
            <person name="Boyd A."/>
            <person name="Carlson A."/>
            <person name="Copeland A."/>
            <person name="Coutinho P.M."/>
            <person name="de Vries R.P."/>
            <person name="Ferreira P."/>
            <person name="Findley K."/>
            <person name="Foster B."/>
            <person name="Gaskell J."/>
            <person name="Glotzer D."/>
            <person name="Gorecki P."/>
            <person name="Heitman J."/>
            <person name="Hesse C."/>
            <person name="Hori C."/>
            <person name="Igarashi K."/>
            <person name="Jurgens J.A."/>
            <person name="Kallen N."/>
            <person name="Kersten P."/>
            <person name="Kohler A."/>
            <person name="Kuees U."/>
            <person name="Kumar T.K.A."/>
            <person name="Kuo A."/>
            <person name="LaButti K."/>
            <person name="Larrondo L.F."/>
            <person name="Lindquist E."/>
            <person name="Ling A."/>
            <person name="Lombard V."/>
            <person name="Lucas S."/>
            <person name="Lundell T."/>
            <person name="Martin R."/>
            <person name="McLaughlin D.J."/>
            <person name="Morgenstern I."/>
            <person name="Morin E."/>
            <person name="Murat C."/>
            <person name="Nagy L.G."/>
            <person name="Nolan M."/>
            <person name="Ohm R.A."/>
            <person name="Patyshakuliyeva A."/>
            <person name="Rokas A."/>
            <person name="Ruiz-Duenas F.J."/>
            <person name="Sabat G."/>
            <person name="Salamov A."/>
            <person name="Samejima M."/>
            <person name="Schmutz J."/>
            <person name="Slot J.C."/>
            <person name="St John F."/>
            <person name="Stenlid J."/>
            <person name="Sun H."/>
            <person name="Sun S."/>
            <person name="Syed K."/>
            <person name="Tsang A."/>
            <person name="Wiebenga A."/>
            <person name="Young D."/>
            <person name="Pisabarro A."/>
            <person name="Eastwood D.C."/>
            <person name="Martin F."/>
            <person name="Cullen D."/>
            <person name="Grigoriev I.V."/>
            <person name="Hibbett D.S."/>
        </authorList>
    </citation>
    <scope>NUCLEOTIDE SEQUENCE [LARGE SCALE GENOMIC DNA]</scope>
    <source>
        <strain evidence="7 8">ATCC 11539</strain>
    </source>
</reference>
<comment type="cofactor">
    <cofactor evidence="1">
        <name>heme</name>
        <dbReference type="ChEBI" id="CHEBI:30413"/>
    </cofactor>
</comment>
<keyword evidence="8" id="KW-1185">Reference proteome</keyword>
<dbReference type="InterPro" id="IPR036396">
    <property type="entry name" value="Cyt_P450_sf"/>
</dbReference>
<keyword evidence="3" id="KW-0479">Metal-binding</keyword>
<comment type="similarity">
    <text evidence="2">Belongs to the cytochrome P450 family.</text>
</comment>
<dbReference type="InterPro" id="IPR001128">
    <property type="entry name" value="Cyt_P450"/>
</dbReference>
<protein>
    <submittedName>
        <fullName evidence="7">Cytochrome P450</fullName>
    </submittedName>
</protein>
<name>S7PS20_GLOTA</name>
<dbReference type="GO" id="GO:0004497">
    <property type="term" value="F:monooxygenase activity"/>
    <property type="evidence" value="ECO:0007669"/>
    <property type="project" value="UniProtKB-KW"/>
</dbReference>
<accession>S7PS20</accession>
<evidence type="ECO:0000256" key="5">
    <source>
        <dbReference type="ARBA" id="ARBA00023004"/>
    </source>
</evidence>
<evidence type="ECO:0000313" key="7">
    <source>
        <dbReference type="EMBL" id="EPQ50606.1"/>
    </source>
</evidence>
<dbReference type="RefSeq" id="XP_007870882.1">
    <property type="nucleotide sequence ID" value="XM_007872691.1"/>
</dbReference>
<dbReference type="Gene3D" id="1.10.630.10">
    <property type="entry name" value="Cytochrome P450"/>
    <property type="match status" value="1"/>
</dbReference>
<evidence type="ECO:0000313" key="8">
    <source>
        <dbReference type="Proteomes" id="UP000030669"/>
    </source>
</evidence>
<dbReference type="GO" id="GO:0016705">
    <property type="term" value="F:oxidoreductase activity, acting on paired donors, with incorporation or reduction of molecular oxygen"/>
    <property type="evidence" value="ECO:0007669"/>
    <property type="project" value="InterPro"/>
</dbReference>
<evidence type="ECO:0000256" key="1">
    <source>
        <dbReference type="ARBA" id="ARBA00001971"/>
    </source>
</evidence>
<dbReference type="GO" id="GO:0020037">
    <property type="term" value="F:heme binding"/>
    <property type="evidence" value="ECO:0007669"/>
    <property type="project" value="InterPro"/>
</dbReference>
<dbReference type="PRINTS" id="PR00465">
    <property type="entry name" value="EP450IV"/>
</dbReference>
<dbReference type="HOGENOM" id="CLU_022195_0_2_1"/>
<dbReference type="eggNOG" id="KOG0157">
    <property type="taxonomic scope" value="Eukaryota"/>
</dbReference>
<dbReference type="KEGG" id="gtr:GLOTRDRAFT_82138"/>
<dbReference type="Pfam" id="PF00067">
    <property type="entry name" value="p450"/>
    <property type="match status" value="1"/>
</dbReference>
<gene>
    <name evidence="7" type="ORF">GLOTRDRAFT_82138</name>
</gene>
<dbReference type="OrthoDB" id="1844152at2759"/>
<proteinExistence type="inferred from homology"/>
<dbReference type="GO" id="GO:0005506">
    <property type="term" value="F:iron ion binding"/>
    <property type="evidence" value="ECO:0007669"/>
    <property type="project" value="InterPro"/>
</dbReference>
<dbReference type="OMA" id="RWEVFIC"/>
<evidence type="ECO:0000256" key="6">
    <source>
        <dbReference type="ARBA" id="ARBA00023033"/>
    </source>
</evidence>
<dbReference type="CDD" id="cd11041">
    <property type="entry name" value="CYP503A1-like"/>
    <property type="match status" value="1"/>
</dbReference>
<keyword evidence="6" id="KW-0503">Monooxygenase</keyword>
<dbReference type="GeneID" id="19309144"/>
<dbReference type="InterPro" id="IPR002403">
    <property type="entry name" value="Cyt_P450_E_grp-IV"/>
</dbReference>
<dbReference type="AlphaFoldDB" id="S7PS20"/>
<dbReference type="Proteomes" id="UP000030669">
    <property type="component" value="Unassembled WGS sequence"/>
</dbReference>
<evidence type="ECO:0000256" key="2">
    <source>
        <dbReference type="ARBA" id="ARBA00010617"/>
    </source>
</evidence>
<keyword evidence="5" id="KW-0408">Iron</keyword>